<dbReference type="SUPFAM" id="SSF46689">
    <property type="entry name" value="Homeodomain-like"/>
    <property type="match status" value="2"/>
</dbReference>
<evidence type="ECO:0000313" key="6">
    <source>
        <dbReference type="Proteomes" id="UP000542973"/>
    </source>
</evidence>
<evidence type="ECO:0000313" key="5">
    <source>
        <dbReference type="EMBL" id="NNH11127.1"/>
    </source>
</evidence>
<dbReference type="GO" id="GO:0003700">
    <property type="term" value="F:DNA-binding transcription factor activity"/>
    <property type="evidence" value="ECO:0007669"/>
    <property type="project" value="InterPro"/>
</dbReference>
<organism evidence="5 6">
    <name type="scientific">Cupriavidus gilardii</name>
    <dbReference type="NCBI Taxonomy" id="82541"/>
    <lineage>
        <taxon>Bacteria</taxon>
        <taxon>Pseudomonadati</taxon>
        <taxon>Pseudomonadota</taxon>
        <taxon>Betaproteobacteria</taxon>
        <taxon>Burkholderiales</taxon>
        <taxon>Burkholderiaceae</taxon>
        <taxon>Cupriavidus</taxon>
    </lineage>
</organism>
<keyword evidence="1" id="KW-0805">Transcription regulation</keyword>
<accession>A0A849BEV4</accession>
<dbReference type="PROSITE" id="PS01124">
    <property type="entry name" value="HTH_ARAC_FAMILY_2"/>
    <property type="match status" value="1"/>
</dbReference>
<dbReference type="InterPro" id="IPR037923">
    <property type="entry name" value="HTH-like"/>
</dbReference>
<dbReference type="PANTHER" id="PTHR46796">
    <property type="entry name" value="HTH-TYPE TRANSCRIPTIONAL ACTIVATOR RHAS-RELATED"/>
    <property type="match status" value="1"/>
</dbReference>
<dbReference type="Pfam" id="PF12833">
    <property type="entry name" value="HTH_18"/>
    <property type="match status" value="1"/>
</dbReference>
<dbReference type="InterPro" id="IPR050204">
    <property type="entry name" value="AraC_XylS_family_regulators"/>
</dbReference>
<dbReference type="SMART" id="SM00342">
    <property type="entry name" value="HTH_ARAC"/>
    <property type="match status" value="1"/>
</dbReference>
<protein>
    <submittedName>
        <fullName evidence="5">AraC family transcriptional regulator</fullName>
    </submittedName>
</protein>
<evidence type="ECO:0000256" key="1">
    <source>
        <dbReference type="ARBA" id="ARBA00023015"/>
    </source>
</evidence>
<gene>
    <name evidence="5" type="ORF">HLB16_09575</name>
</gene>
<dbReference type="InterPro" id="IPR018060">
    <property type="entry name" value="HTH_AraC"/>
</dbReference>
<dbReference type="InterPro" id="IPR003313">
    <property type="entry name" value="AraC-bd"/>
</dbReference>
<dbReference type="EMBL" id="JABEMD010000012">
    <property type="protein sequence ID" value="NNH11127.1"/>
    <property type="molecule type" value="Genomic_DNA"/>
</dbReference>
<dbReference type="Pfam" id="PF02311">
    <property type="entry name" value="AraC_binding"/>
    <property type="match status" value="1"/>
</dbReference>
<dbReference type="GO" id="GO:0043565">
    <property type="term" value="F:sequence-specific DNA binding"/>
    <property type="evidence" value="ECO:0007669"/>
    <property type="project" value="InterPro"/>
</dbReference>
<dbReference type="AlphaFoldDB" id="A0A849BEV4"/>
<keyword evidence="3" id="KW-0804">Transcription</keyword>
<name>A0A849BEV4_9BURK</name>
<evidence type="ECO:0000256" key="2">
    <source>
        <dbReference type="ARBA" id="ARBA00023125"/>
    </source>
</evidence>
<evidence type="ECO:0000259" key="4">
    <source>
        <dbReference type="PROSITE" id="PS01124"/>
    </source>
</evidence>
<reference evidence="5 6" key="1">
    <citation type="submission" date="2020-05" db="EMBL/GenBank/DDBJ databases">
        <title>MicrobeNet Type strains.</title>
        <authorList>
            <person name="Nicholson A.C."/>
        </authorList>
    </citation>
    <scope>NUCLEOTIDE SEQUENCE [LARGE SCALE GENOMIC DNA]</scope>
    <source>
        <strain evidence="5 6">ATCC 700815</strain>
    </source>
</reference>
<dbReference type="Gene3D" id="1.10.10.60">
    <property type="entry name" value="Homeodomain-like"/>
    <property type="match status" value="1"/>
</dbReference>
<dbReference type="PANTHER" id="PTHR46796:SF2">
    <property type="entry name" value="TRANSCRIPTIONAL REGULATORY PROTEIN"/>
    <property type="match status" value="1"/>
</dbReference>
<sequence length="274" mass="30526">MTTRRAERPDWVHRAEPAQGIERIEAFLTGNAYSMHRHDTYAIGRTLAGVQCFQYRRSLRASLPGKTIVLHPDEPHDGQAGTDEGFRYRMLYIEPAVFQAVLGGKPLPFIEGGISDDPRLFAATAALLQQPDTRLDPLEQDDGMVELALALDAASGARPLRPSCDFRAAQLARDYLHASSHRIVTLDKLAAACGRDRWSLSRDFRTFYGTSPYHYLTMRRLESARRLMQNGVALAECAAAAGFADQSHMTRHFTRAYGISPARWLGMVHAANGR</sequence>
<feature type="domain" description="HTH araC/xylS-type" evidence="4">
    <location>
        <begin position="170"/>
        <end position="267"/>
    </location>
</feature>
<dbReference type="InterPro" id="IPR009057">
    <property type="entry name" value="Homeodomain-like_sf"/>
</dbReference>
<proteinExistence type="predicted"/>
<dbReference type="SUPFAM" id="SSF51215">
    <property type="entry name" value="Regulatory protein AraC"/>
    <property type="match status" value="1"/>
</dbReference>
<keyword evidence="2" id="KW-0238">DNA-binding</keyword>
<comment type="caution">
    <text evidence="5">The sequence shown here is derived from an EMBL/GenBank/DDBJ whole genome shotgun (WGS) entry which is preliminary data.</text>
</comment>
<dbReference type="RefSeq" id="WP_053824326.1">
    <property type="nucleotide sequence ID" value="NZ_BAAAEB010000017.1"/>
</dbReference>
<dbReference type="Proteomes" id="UP000542973">
    <property type="component" value="Unassembled WGS sequence"/>
</dbReference>
<evidence type="ECO:0000256" key="3">
    <source>
        <dbReference type="ARBA" id="ARBA00023163"/>
    </source>
</evidence>